<reference evidence="2 3" key="1">
    <citation type="submission" date="2019-06" db="EMBL/GenBank/DDBJ databases">
        <title>Sequencing the genomes of 1000 actinobacteria strains.</title>
        <authorList>
            <person name="Klenk H.-P."/>
        </authorList>
    </citation>
    <scope>NUCLEOTIDE SEQUENCE [LARGE SCALE GENOMIC DNA]</scope>
    <source>
        <strain evidence="2 3">DSM 24683</strain>
    </source>
</reference>
<evidence type="ECO:0000313" key="2">
    <source>
        <dbReference type="EMBL" id="TWD72448.1"/>
    </source>
</evidence>
<comment type="caution">
    <text evidence="2">The sequence shown here is derived from an EMBL/GenBank/DDBJ whole genome shotgun (WGS) entry which is preliminary data.</text>
</comment>
<gene>
    <name evidence="2" type="ORF">FB561_7440</name>
</gene>
<dbReference type="Proteomes" id="UP000318380">
    <property type="component" value="Unassembled WGS sequence"/>
</dbReference>
<evidence type="ECO:0000256" key="1">
    <source>
        <dbReference type="SAM" id="MobiDB-lite"/>
    </source>
</evidence>
<dbReference type="AlphaFoldDB" id="A0A561B0R3"/>
<keyword evidence="3" id="KW-1185">Reference proteome</keyword>
<feature type="compositionally biased region" description="Low complexity" evidence="1">
    <location>
        <begin position="274"/>
        <end position="297"/>
    </location>
</feature>
<organism evidence="2 3">
    <name type="scientific">Kribbella amoyensis</name>
    <dbReference type="NCBI Taxonomy" id="996641"/>
    <lineage>
        <taxon>Bacteria</taxon>
        <taxon>Bacillati</taxon>
        <taxon>Actinomycetota</taxon>
        <taxon>Actinomycetes</taxon>
        <taxon>Propionibacteriales</taxon>
        <taxon>Kribbellaceae</taxon>
        <taxon>Kribbella</taxon>
    </lineage>
</organism>
<evidence type="ECO:0000313" key="3">
    <source>
        <dbReference type="Proteomes" id="UP000318380"/>
    </source>
</evidence>
<sequence length="345" mass="36921">MTGGTYLVPRESTLYQEFVRLYRAAQRVRPTGIDRWNGDLYATPEDTLGGFDPASGAISLSTERVLRHLTGAVSLTERRGQAQALATVLHEATHGGMPTDAPNEPNAVRSPHSLGLMEGVAEVRTFADFDVFTEGAGYPGLVLTEPQYPGAFTATDDLLDQVSGPRKTSKALLAEAVRGPGAMHFDQFADAVVKNRLHDIVPARPEDQQAVRAALISTMTHAYWPTIHHRPADAGHSLAGEVRQHLDAKVDQIRHHYSPGQTQPFPAESPNQFAVQAAQPPAQNEAPKAIPEAAANAGTSTAPEMRFLTGLSPAAGATRKAPSLGQGQKGAGSNHRGPTTERERD</sequence>
<proteinExistence type="predicted"/>
<feature type="region of interest" description="Disordered" evidence="1">
    <location>
        <begin position="274"/>
        <end position="345"/>
    </location>
</feature>
<protein>
    <submittedName>
        <fullName evidence="2">Uncharacterized protein</fullName>
    </submittedName>
</protein>
<dbReference type="OrthoDB" id="3824163at2"/>
<dbReference type="EMBL" id="VIVK01000004">
    <property type="protein sequence ID" value="TWD72448.1"/>
    <property type="molecule type" value="Genomic_DNA"/>
</dbReference>
<name>A0A561B0R3_9ACTN</name>
<accession>A0A561B0R3</accession>
<dbReference type="RefSeq" id="WP_145814748.1">
    <property type="nucleotide sequence ID" value="NZ_VIVK01000004.1"/>
</dbReference>